<proteinExistence type="predicted"/>
<dbReference type="GO" id="GO:0005886">
    <property type="term" value="C:plasma membrane"/>
    <property type="evidence" value="ECO:0007669"/>
    <property type="project" value="TreeGrafter"/>
</dbReference>
<dbReference type="PANTHER" id="PTHR39594">
    <property type="entry name" value="PROTEIN YCHQ"/>
    <property type="match status" value="1"/>
</dbReference>
<reference evidence="2" key="1">
    <citation type="submission" date="2016-05" db="EMBL/GenBank/DDBJ databases">
        <title>Draft genome of Corynebacterium afermentans subsp. afermentans LCDC 88199T.</title>
        <authorList>
            <person name="Bernier A.-M."/>
            <person name="Bernard K."/>
        </authorList>
    </citation>
    <scope>NUCLEOTIDE SEQUENCE [LARGE SCALE GENOMIC DNA]</scope>
    <source>
        <strain evidence="2">NML01-0328</strain>
    </source>
</reference>
<comment type="caution">
    <text evidence="1">The sequence shown here is derived from an EMBL/GenBank/DDBJ whole genome shotgun (WGS) entry which is preliminary data.</text>
</comment>
<dbReference type="AlphaFoldDB" id="A0A1A9RDE7"/>
<dbReference type="RefSeq" id="WP_023887054.1">
    <property type="nucleotide sequence ID" value="NZ_JAWFMW010000315.1"/>
</dbReference>
<dbReference type="EMBL" id="LXSF01000007">
    <property type="protein sequence ID" value="OAM16166.1"/>
    <property type="molecule type" value="Genomic_DNA"/>
</dbReference>
<organism evidence="1 2">
    <name type="scientific">Eikenella corrodens</name>
    <dbReference type="NCBI Taxonomy" id="539"/>
    <lineage>
        <taxon>Bacteria</taxon>
        <taxon>Pseudomonadati</taxon>
        <taxon>Pseudomonadota</taxon>
        <taxon>Betaproteobacteria</taxon>
        <taxon>Neisseriales</taxon>
        <taxon>Neisseriaceae</taxon>
        <taxon>Eikenella</taxon>
    </lineage>
</organism>
<dbReference type="Proteomes" id="UP000078003">
    <property type="component" value="Unassembled WGS sequence"/>
</dbReference>
<evidence type="ECO:0000313" key="2">
    <source>
        <dbReference type="Proteomes" id="UP000078003"/>
    </source>
</evidence>
<dbReference type="PANTHER" id="PTHR39594:SF1">
    <property type="entry name" value="PROTEIN YCHQ"/>
    <property type="match status" value="1"/>
</dbReference>
<dbReference type="InterPro" id="IPR007360">
    <property type="entry name" value="SirB"/>
</dbReference>
<accession>A0A1A9RDE7</accession>
<sequence>MYLIVKHSHLVFVVITVVLFNLRFWMRTILPSRPVPKVLRFVPHINDTLLLFTGMMLMTITRYVPFGNADWLGVKLILVVLYVLVGMFCLKSPPRSAKWWIGYALSIGCLCTIYWLATYKPMF</sequence>
<evidence type="ECO:0000313" key="1">
    <source>
        <dbReference type="EMBL" id="OAM16166.1"/>
    </source>
</evidence>
<protein>
    <submittedName>
        <fullName evidence="1">SirB family protein</fullName>
    </submittedName>
</protein>
<dbReference type="Pfam" id="PF04247">
    <property type="entry name" value="SirB"/>
    <property type="match status" value="1"/>
</dbReference>
<name>A0A1A9RDE7_EIKCO</name>
<dbReference type="PIRSF" id="PIRSF005610">
    <property type="entry name" value="SirB"/>
    <property type="match status" value="1"/>
</dbReference>
<gene>
    <name evidence="1" type="ORF">A7P85_07070</name>
</gene>